<dbReference type="AlphaFoldDB" id="A0A6J6H3K0"/>
<dbReference type="InterPro" id="IPR002591">
    <property type="entry name" value="Phosphodiest/P_Trfase"/>
</dbReference>
<name>A0A6J6H3K0_9ZZZZ</name>
<reference evidence="1" key="1">
    <citation type="submission" date="2020-05" db="EMBL/GenBank/DDBJ databases">
        <authorList>
            <person name="Chiriac C."/>
            <person name="Salcher M."/>
            <person name="Ghai R."/>
            <person name="Kavagutti S V."/>
        </authorList>
    </citation>
    <scope>NUCLEOTIDE SEQUENCE</scope>
</reference>
<evidence type="ECO:0000313" key="1">
    <source>
        <dbReference type="EMBL" id="CAB4606409.1"/>
    </source>
</evidence>
<dbReference type="PANTHER" id="PTHR10151">
    <property type="entry name" value="ECTONUCLEOTIDE PYROPHOSPHATASE/PHOSPHODIESTERASE"/>
    <property type="match status" value="1"/>
</dbReference>
<dbReference type="InterPro" id="IPR017850">
    <property type="entry name" value="Alkaline_phosphatase_core_sf"/>
</dbReference>
<organism evidence="1">
    <name type="scientific">freshwater metagenome</name>
    <dbReference type="NCBI Taxonomy" id="449393"/>
    <lineage>
        <taxon>unclassified sequences</taxon>
        <taxon>metagenomes</taxon>
        <taxon>ecological metagenomes</taxon>
    </lineage>
</organism>
<gene>
    <name evidence="1" type="ORF">UFOPK1855_00146</name>
</gene>
<dbReference type="PANTHER" id="PTHR10151:SF120">
    <property type="entry name" value="BIS(5'-ADENOSYL)-TRIPHOSPHATASE"/>
    <property type="match status" value="1"/>
</dbReference>
<protein>
    <submittedName>
        <fullName evidence="1">Unannotated protein</fullName>
    </submittedName>
</protein>
<proteinExistence type="predicted"/>
<dbReference type="EMBL" id="CAEZUW010000012">
    <property type="protein sequence ID" value="CAB4606409.1"/>
    <property type="molecule type" value="Genomic_DNA"/>
</dbReference>
<accession>A0A6J6H3K0</accession>
<sequence length="376" mass="40698">MTVTRIPAAPKDVGILSLVLSSAIAATAATAAKPLNALKFEKSRGYIVLVVDGLGSHNLDDHLGHAPNIGRVWRAQKSTIRCEFPSTTVVSLTGLTTGLRSAKHGLIGYNVPNSTRTELHNLLSGWEVDGNDPSTYKTYPTLSESYALSVVSPSIYRNTGFTSLTLPSGYFHGVDDIADRFKTAAEIAERDGGVVYLYVPELDQVGHRLGAGSSDWLAVLEEIDSAVRHLSNLKRSIALLTADHGMVNVDTDGQIHLETLDALKSVSFIAGGDTRSSLIYLSADEIVSDHRISDLRQKLEDELSGLVWCATWTDLERSGWVATGLQVEKQPDIVLLASAAVTLYDRRTCKPRSLLMKGHHGSITDAETQVPLIRLS</sequence>
<dbReference type="GO" id="GO:0016787">
    <property type="term" value="F:hydrolase activity"/>
    <property type="evidence" value="ECO:0007669"/>
    <property type="project" value="UniProtKB-ARBA"/>
</dbReference>
<dbReference type="SUPFAM" id="SSF53649">
    <property type="entry name" value="Alkaline phosphatase-like"/>
    <property type="match status" value="1"/>
</dbReference>
<dbReference type="Pfam" id="PF01663">
    <property type="entry name" value="Phosphodiest"/>
    <property type="match status" value="1"/>
</dbReference>
<dbReference type="Gene3D" id="3.40.720.10">
    <property type="entry name" value="Alkaline Phosphatase, subunit A"/>
    <property type="match status" value="1"/>
</dbReference>